<dbReference type="GO" id="GO:0016881">
    <property type="term" value="F:acid-amino acid ligase activity"/>
    <property type="evidence" value="ECO:0007669"/>
    <property type="project" value="UniProtKB-UniRule"/>
</dbReference>
<dbReference type="Gene3D" id="3.40.50.12640">
    <property type="entry name" value="Phosphopantoate/pantothenate synthetase"/>
    <property type="match status" value="1"/>
</dbReference>
<proteinExistence type="inferred from homology"/>
<comment type="similarity">
    <text evidence="5">Belongs to the archaeal phosphopantothenate synthetase family.</text>
</comment>
<dbReference type="InterPro" id="IPR038138">
    <property type="entry name" value="PPS/PS_sf"/>
</dbReference>
<sequence>MFIPPSHPRRESLLVRERLVEGFKKGYVVPEGLIAHGRGECFDYLIGEETRDFAWDAIRAAAAALLLAKHPVISVNGNTAALVPEHVVKLADLTGAKIEVNLFYRTREREELIARVLREAGAAEVLGVGDDASATIPELFSERRRVSPRGILIADVVLVPLEDGDRTEALKKMGKLVIAVDLNPLSRTARAADITIVDNIVRALPALVKTVSELKDKGRVELESILAAYNNQLTLARALDFIRERLLAISRGLAGV</sequence>
<comment type="function">
    <text evidence="5">Catalyzes the condensation of (R)-4-phosphopantoate and beta-alanine to 4'-phosphopantothenate in the CoA biosynthesis pathway.</text>
</comment>
<feature type="binding site" evidence="5">
    <location>
        <position position="16"/>
    </location>
    <ligand>
        <name>ATP</name>
        <dbReference type="ChEBI" id="CHEBI:30616"/>
    </ligand>
</feature>
<keyword evidence="3 5" id="KW-0067">ATP-binding</keyword>
<dbReference type="PANTHER" id="PTHR40695:SF1">
    <property type="entry name" value="4-PHOSPHOPANTOATE--BETA-ALANINE LIGASE"/>
    <property type="match status" value="1"/>
</dbReference>
<dbReference type="GO" id="GO:0005524">
    <property type="term" value="F:ATP binding"/>
    <property type="evidence" value="ECO:0007669"/>
    <property type="project" value="UniProtKB-KW"/>
</dbReference>
<dbReference type="Pfam" id="PF02006">
    <property type="entry name" value="PPS_PS"/>
    <property type="match status" value="1"/>
</dbReference>
<dbReference type="AlphaFoldDB" id="A0A7J3XY14"/>
<evidence type="ECO:0000256" key="3">
    <source>
        <dbReference type="ARBA" id="ARBA00022840"/>
    </source>
</evidence>
<feature type="binding site" evidence="5">
    <location>
        <begin position="181"/>
        <end position="183"/>
    </location>
    <ligand>
        <name>ATP</name>
        <dbReference type="ChEBI" id="CHEBI:30616"/>
    </ligand>
</feature>
<protein>
    <recommendedName>
        <fullName evidence="5">4-phosphopantoate--beta-alanine ligase</fullName>
        <ecNumber evidence="5">6.3.2.36</ecNumber>
    </recommendedName>
    <alternativeName>
        <fullName evidence="5">Phosphopantothenate synthetase</fullName>
        <shortName evidence="5">PPS</shortName>
    </alternativeName>
</protein>
<feature type="binding site" evidence="5">
    <location>
        <begin position="199"/>
        <end position="200"/>
    </location>
    <ligand>
        <name>ATP</name>
        <dbReference type="ChEBI" id="CHEBI:30616"/>
    </ligand>
</feature>
<dbReference type="PIRSF" id="PIRSF004853">
    <property type="entry name" value="UCP004853"/>
    <property type="match status" value="1"/>
</dbReference>
<dbReference type="UniPathway" id="UPA00241"/>
<dbReference type="NCBIfam" id="NF041123">
    <property type="entry name" value="phpantohe_syn_Arch"/>
    <property type="match status" value="1"/>
</dbReference>
<dbReference type="EC" id="6.3.2.36" evidence="5"/>
<dbReference type="InterPro" id="IPR002855">
    <property type="entry name" value="PPS/PS"/>
</dbReference>
<keyword evidence="4 5" id="KW-0173">Coenzyme A biosynthesis</keyword>
<keyword evidence="2 5" id="KW-0547">Nucleotide-binding</keyword>
<dbReference type="GO" id="GO:0015937">
    <property type="term" value="P:coenzyme A biosynthetic process"/>
    <property type="evidence" value="ECO:0007669"/>
    <property type="project" value="UniProtKB-UniRule"/>
</dbReference>
<reference evidence="6" key="1">
    <citation type="journal article" date="2020" name="mSystems">
        <title>Genome- and Community-Level Interaction Insights into Carbon Utilization and Element Cycling Functions of Hydrothermarchaeota in Hydrothermal Sediment.</title>
        <authorList>
            <person name="Zhou Z."/>
            <person name="Liu Y."/>
            <person name="Xu W."/>
            <person name="Pan J."/>
            <person name="Luo Z.H."/>
            <person name="Li M."/>
        </authorList>
    </citation>
    <scope>NUCLEOTIDE SEQUENCE [LARGE SCALE GENOMIC DNA]</scope>
    <source>
        <strain evidence="6">SpSt-110</strain>
    </source>
</reference>
<keyword evidence="1 5" id="KW-0436">Ligase</keyword>
<feature type="binding site" evidence="5">
    <location>
        <position position="38"/>
    </location>
    <ligand>
        <name>ATP</name>
        <dbReference type="ChEBI" id="CHEBI:30616"/>
    </ligand>
</feature>
<dbReference type="PANTHER" id="PTHR40695">
    <property type="entry name" value="4-PHOSPHOPANTOATE--BETA-ALANINE LIGASE"/>
    <property type="match status" value="1"/>
</dbReference>
<dbReference type="HAMAP" id="MF_02224">
    <property type="entry name" value="PPS"/>
    <property type="match status" value="1"/>
</dbReference>
<comment type="caution">
    <text evidence="6">The sequence shown here is derived from an EMBL/GenBank/DDBJ whole genome shotgun (WGS) entry which is preliminary data.</text>
</comment>
<accession>A0A7J3XY14</accession>
<gene>
    <name evidence="6" type="ORF">ENM60_02230</name>
</gene>
<evidence type="ECO:0000256" key="1">
    <source>
        <dbReference type="ARBA" id="ARBA00022598"/>
    </source>
</evidence>
<evidence type="ECO:0000256" key="5">
    <source>
        <dbReference type="HAMAP-Rule" id="MF_02224"/>
    </source>
</evidence>
<comment type="catalytic activity">
    <reaction evidence="5">
        <text>(R)-4-phosphopantoate + beta-alanine + ATP = (R)-4'-phosphopantothenate + AMP + diphosphate + H(+)</text>
        <dbReference type="Rhea" id="RHEA:27930"/>
        <dbReference type="ChEBI" id="CHEBI:10986"/>
        <dbReference type="ChEBI" id="CHEBI:15378"/>
        <dbReference type="ChEBI" id="CHEBI:30616"/>
        <dbReference type="ChEBI" id="CHEBI:33019"/>
        <dbReference type="ChEBI" id="CHEBI:57966"/>
        <dbReference type="ChEBI" id="CHEBI:61294"/>
        <dbReference type="ChEBI" id="CHEBI:456215"/>
        <dbReference type="EC" id="6.3.2.36"/>
    </reaction>
</comment>
<evidence type="ECO:0000256" key="2">
    <source>
        <dbReference type="ARBA" id="ARBA00022741"/>
    </source>
</evidence>
<organism evidence="6">
    <name type="scientific">Thermogladius calderae</name>
    <dbReference type="NCBI Taxonomy" id="1200300"/>
    <lineage>
        <taxon>Archaea</taxon>
        <taxon>Thermoproteota</taxon>
        <taxon>Thermoprotei</taxon>
        <taxon>Desulfurococcales</taxon>
        <taxon>Desulfurococcaceae</taxon>
        <taxon>Thermogladius</taxon>
    </lineage>
</organism>
<comment type="subunit">
    <text evidence="5">Homodimer.</text>
</comment>
<comment type="pathway">
    <text evidence="5">Cofactor biosynthesis; coenzyme A biosynthesis.</text>
</comment>
<evidence type="ECO:0000256" key="4">
    <source>
        <dbReference type="ARBA" id="ARBA00022993"/>
    </source>
</evidence>
<evidence type="ECO:0000313" key="6">
    <source>
        <dbReference type="EMBL" id="HHP67597.1"/>
    </source>
</evidence>
<dbReference type="NCBIfam" id="NF010324">
    <property type="entry name" value="PRK13761.1"/>
    <property type="match status" value="1"/>
</dbReference>
<feature type="binding site" evidence="5">
    <location>
        <begin position="187"/>
        <end position="188"/>
    </location>
    <ligand>
        <name>ATP</name>
        <dbReference type="ChEBI" id="CHEBI:30616"/>
    </ligand>
</feature>
<name>A0A7J3XY14_9CREN</name>
<dbReference type="EMBL" id="DRYK01000030">
    <property type="protein sequence ID" value="HHP67597.1"/>
    <property type="molecule type" value="Genomic_DNA"/>
</dbReference>